<protein>
    <submittedName>
        <fullName evidence="1">Uncharacterized protein</fullName>
    </submittedName>
</protein>
<evidence type="ECO:0000313" key="1">
    <source>
        <dbReference type="EMBL" id="EPN29816.1"/>
    </source>
</evidence>
<dbReference type="PATRIC" id="fig|1194404.4.peg.8115"/>
<feature type="non-terminal residue" evidence="1">
    <location>
        <position position="111"/>
    </location>
</feature>
<proteinExistence type="predicted"/>
<comment type="caution">
    <text evidence="1">The sequence shown here is derived from an EMBL/GenBank/DDBJ whole genome shotgun (WGS) entry which is preliminary data.</text>
</comment>
<dbReference type="AlphaFoldDB" id="S6TUX8"/>
<gene>
    <name evidence="1" type="ORF">A244_39748</name>
</gene>
<name>S6TUX8_PSESF</name>
<dbReference type="EMBL" id="AOKG01002745">
    <property type="protein sequence ID" value="EPN29816.1"/>
    <property type="molecule type" value="Genomic_DNA"/>
</dbReference>
<evidence type="ECO:0000313" key="2">
    <source>
        <dbReference type="Proteomes" id="UP000015729"/>
    </source>
</evidence>
<reference evidence="1 2" key="1">
    <citation type="journal article" date="2013" name="PLoS Pathog.">
        <title>Genomic analysis of the Kiwifruit pathogen Pseudomonas syringae pv. actinidiae provides insight into the origins of an emergent plant disease.</title>
        <authorList>
            <person name="McCann H.C."/>
            <person name="Rikkerink E.H."/>
            <person name="Bertels F."/>
            <person name="Fiers M."/>
            <person name="Lu A."/>
            <person name="Rees-George J."/>
            <person name="Andersen M.T."/>
            <person name="Gleave A.P."/>
            <person name="Haubold B."/>
            <person name="Wohlers M.W."/>
            <person name="Guttman D.S."/>
            <person name="Wang P.W."/>
            <person name="Straub C."/>
            <person name="Vanneste J.L."/>
            <person name="Rainey P.B."/>
            <person name="Templeton M.D."/>
        </authorList>
    </citation>
    <scope>NUCLEOTIDE SEQUENCE [LARGE SCALE GENOMIC DNA]</scope>
    <source>
        <strain evidence="1 2">ICMP 18807</strain>
    </source>
</reference>
<organism evidence="1 2">
    <name type="scientific">Pseudomonas syringae pv. actinidiae ICMP 18807</name>
    <dbReference type="NCBI Taxonomy" id="1194404"/>
    <lineage>
        <taxon>Bacteria</taxon>
        <taxon>Pseudomonadati</taxon>
        <taxon>Pseudomonadota</taxon>
        <taxon>Gammaproteobacteria</taxon>
        <taxon>Pseudomonadales</taxon>
        <taxon>Pseudomonadaceae</taxon>
        <taxon>Pseudomonas</taxon>
        <taxon>Pseudomonas syringae</taxon>
    </lineage>
</organism>
<accession>S6TUX8</accession>
<dbReference type="Proteomes" id="UP000015729">
    <property type="component" value="Unassembled WGS sequence"/>
</dbReference>
<sequence length="111" mass="12891">MRLVLLHKDLPLINRADLLKSLQIVLPHIEKDILVYSDTNPDLREHLQSEYRAAVEAQRTAEHFVSWRETQITQAAVAWVLTCVFVRFLEDNGLLSEPVLVYRLKINFSHA</sequence>